<dbReference type="PANTHER" id="PTHR30093">
    <property type="entry name" value="GENERAL SECRETION PATHWAY PROTEIN G"/>
    <property type="match status" value="1"/>
</dbReference>
<dbReference type="InterPro" id="IPR012902">
    <property type="entry name" value="N_methyl_site"/>
</dbReference>
<evidence type="ECO:0000313" key="2">
    <source>
        <dbReference type="Proteomes" id="UP000287394"/>
    </source>
</evidence>
<name>A0A402D558_9BACT</name>
<dbReference type="AlphaFoldDB" id="A0A402D558"/>
<keyword evidence="2" id="KW-1185">Reference proteome</keyword>
<dbReference type="InterPro" id="IPR027558">
    <property type="entry name" value="Pre_pil_HX9DG_C"/>
</dbReference>
<dbReference type="Proteomes" id="UP000287394">
    <property type="component" value="Chromosome"/>
</dbReference>
<dbReference type="KEGG" id="ccot:CCAX7_19420"/>
<dbReference type="Pfam" id="PF07963">
    <property type="entry name" value="N_methyl"/>
    <property type="match status" value="1"/>
</dbReference>
<dbReference type="NCBIfam" id="TIGR04294">
    <property type="entry name" value="pre_pil_HX9DG"/>
    <property type="match status" value="1"/>
</dbReference>
<proteinExistence type="predicted"/>
<sequence>MHPIPHRRGFTLIELLVVIAIISILAAILFPVFAQAREKARSISCLSNQKQIGLSLVQYVQDYDETYPQEHPGATNPVVDDDNGQLESPDYGSPFEKIMPYVSRGNSTDTASLTQQLFICPDDSDPHGLTLGAACTDAAPKPGLTSYVINAYFLFGATLAQVQQPASTIYLVERNSQFCDVHIHPWLGEIYDVSGYAGQVHGATPAPGAACVANPDSQFAVASERHQQGANYGFADGHAKWEKYNATIAPTNEQPCFGQYQAF</sequence>
<dbReference type="Gene3D" id="3.30.700.10">
    <property type="entry name" value="Glycoprotein, Type 4 Pilin"/>
    <property type="match status" value="1"/>
</dbReference>
<evidence type="ECO:0000313" key="1">
    <source>
        <dbReference type="EMBL" id="BDI29891.1"/>
    </source>
</evidence>
<gene>
    <name evidence="1" type="ORF">CCAX7_19420</name>
</gene>
<dbReference type="SUPFAM" id="SSF54523">
    <property type="entry name" value="Pili subunits"/>
    <property type="match status" value="1"/>
</dbReference>
<dbReference type="InterPro" id="IPR011453">
    <property type="entry name" value="DUF1559"/>
</dbReference>
<dbReference type="Pfam" id="PF07596">
    <property type="entry name" value="SBP_bac_10"/>
    <property type="match status" value="1"/>
</dbReference>
<dbReference type="InterPro" id="IPR045584">
    <property type="entry name" value="Pilin-like"/>
</dbReference>
<dbReference type="RefSeq" id="WP_119324644.1">
    <property type="nucleotide sequence ID" value="NZ_AP025739.1"/>
</dbReference>
<protein>
    <submittedName>
        <fullName evidence="1">Uncharacterized protein</fullName>
    </submittedName>
</protein>
<dbReference type="OrthoDB" id="9813271at2"/>
<dbReference type="PROSITE" id="PS00409">
    <property type="entry name" value="PROKAR_NTER_METHYL"/>
    <property type="match status" value="1"/>
</dbReference>
<reference evidence="1 2" key="1">
    <citation type="journal article" date="2019" name="Int. J. Syst. Evol. Microbiol.">
        <title>Capsulimonas corticalis gen. nov., sp. nov., an aerobic capsulated bacterium, of a novel bacterial order, Capsulimonadales ord. nov., of the class Armatimonadia of the phylum Armatimonadetes.</title>
        <authorList>
            <person name="Li J."/>
            <person name="Kudo C."/>
            <person name="Tonouchi A."/>
        </authorList>
    </citation>
    <scope>NUCLEOTIDE SEQUENCE [LARGE SCALE GENOMIC DNA]</scope>
    <source>
        <strain evidence="1 2">AX-7</strain>
    </source>
</reference>
<dbReference type="NCBIfam" id="TIGR02532">
    <property type="entry name" value="IV_pilin_GFxxxE"/>
    <property type="match status" value="1"/>
</dbReference>
<accession>A0A402D558</accession>
<organism evidence="1 2">
    <name type="scientific">Capsulimonas corticalis</name>
    <dbReference type="NCBI Taxonomy" id="2219043"/>
    <lineage>
        <taxon>Bacteria</taxon>
        <taxon>Bacillati</taxon>
        <taxon>Armatimonadota</taxon>
        <taxon>Armatimonadia</taxon>
        <taxon>Capsulimonadales</taxon>
        <taxon>Capsulimonadaceae</taxon>
        <taxon>Capsulimonas</taxon>
    </lineage>
</organism>
<dbReference type="EMBL" id="AP025739">
    <property type="protein sequence ID" value="BDI29891.1"/>
    <property type="molecule type" value="Genomic_DNA"/>
</dbReference>